<evidence type="ECO:0000313" key="4">
    <source>
        <dbReference type="EMBL" id="KAG9229503.1"/>
    </source>
</evidence>
<sequence>MGRVEQAKQVRSIYWNVTSKDDTSKDDTSKDDTSKDDNDRTRARPARKSMTNRAIRIPDSPIQEPLLQAVTILEAPARERDITPESQAPSEDMEARASVGQSAVEDWATPATQQGPEQQQSTINPQISVTQQSVSHGQAGDGILVEEITESSPANTEPPRAISYPLDDIAEEFNIHDADAWLADLEGIDTSDWLHGTVETARSPPTSLEIYSNWPYLNAELTIAQCMKICVYCGKDFQSAAELRKHMKKSEYARRNLRIQHETRGRGSSNTPAWTSIRSTGTPIQRSDSEPVIPRPTACMTRSQSVINSANGAERLW</sequence>
<keyword evidence="1" id="KW-0863">Zinc-finger</keyword>
<dbReference type="PROSITE" id="PS50157">
    <property type="entry name" value="ZINC_FINGER_C2H2_2"/>
    <property type="match status" value="1"/>
</dbReference>
<dbReference type="InterPro" id="IPR013087">
    <property type="entry name" value="Znf_C2H2_type"/>
</dbReference>
<comment type="caution">
    <text evidence="4">The sequence shown here is derived from an EMBL/GenBank/DDBJ whole genome shotgun (WGS) entry which is preliminary data.</text>
</comment>
<feature type="region of interest" description="Disordered" evidence="2">
    <location>
        <begin position="260"/>
        <end position="298"/>
    </location>
</feature>
<evidence type="ECO:0000256" key="1">
    <source>
        <dbReference type="PROSITE-ProRule" id="PRU00042"/>
    </source>
</evidence>
<keyword evidence="5" id="KW-1185">Reference proteome</keyword>
<feature type="compositionally biased region" description="Polar residues" evidence="2">
    <location>
        <begin position="266"/>
        <end position="286"/>
    </location>
</feature>
<feature type="region of interest" description="Disordered" evidence="2">
    <location>
        <begin position="75"/>
        <end position="103"/>
    </location>
</feature>
<dbReference type="EMBL" id="MU251761">
    <property type="protein sequence ID" value="KAG9229503.1"/>
    <property type="molecule type" value="Genomic_DNA"/>
</dbReference>
<feature type="region of interest" description="Disordered" evidence="2">
    <location>
        <begin position="1"/>
        <end position="62"/>
    </location>
</feature>
<evidence type="ECO:0000256" key="2">
    <source>
        <dbReference type="SAM" id="MobiDB-lite"/>
    </source>
</evidence>
<feature type="domain" description="C2H2-type" evidence="3">
    <location>
        <begin position="228"/>
        <end position="256"/>
    </location>
</feature>
<name>A0A9P7YAL6_9HELO</name>
<evidence type="ECO:0000313" key="5">
    <source>
        <dbReference type="Proteomes" id="UP000824998"/>
    </source>
</evidence>
<organism evidence="4 5">
    <name type="scientific">Amylocarpus encephaloides</name>
    <dbReference type="NCBI Taxonomy" id="45428"/>
    <lineage>
        <taxon>Eukaryota</taxon>
        <taxon>Fungi</taxon>
        <taxon>Dikarya</taxon>
        <taxon>Ascomycota</taxon>
        <taxon>Pezizomycotina</taxon>
        <taxon>Leotiomycetes</taxon>
        <taxon>Helotiales</taxon>
        <taxon>Helotiales incertae sedis</taxon>
        <taxon>Amylocarpus</taxon>
    </lineage>
</organism>
<feature type="compositionally biased region" description="Basic and acidic residues" evidence="2">
    <location>
        <begin position="19"/>
        <end position="42"/>
    </location>
</feature>
<dbReference type="GO" id="GO:0008270">
    <property type="term" value="F:zinc ion binding"/>
    <property type="evidence" value="ECO:0007669"/>
    <property type="project" value="UniProtKB-KW"/>
</dbReference>
<reference evidence="4" key="1">
    <citation type="journal article" date="2021" name="IMA Fungus">
        <title>Genomic characterization of three marine fungi, including Emericellopsis atlantica sp. nov. with signatures of a generalist lifestyle and marine biomass degradation.</title>
        <authorList>
            <person name="Hagestad O.C."/>
            <person name="Hou L."/>
            <person name="Andersen J.H."/>
            <person name="Hansen E.H."/>
            <person name="Altermark B."/>
            <person name="Li C."/>
            <person name="Kuhnert E."/>
            <person name="Cox R.J."/>
            <person name="Crous P.W."/>
            <person name="Spatafora J.W."/>
            <person name="Lail K."/>
            <person name="Amirebrahimi M."/>
            <person name="Lipzen A."/>
            <person name="Pangilinan J."/>
            <person name="Andreopoulos W."/>
            <person name="Hayes R.D."/>
            <person name="Ng V."/>
            <person name="Grigoriev I.V."/>
            <person name="Jackson S.A."/>
            <person name="Sutton T.D.S."/>
            <person name="Dobson A.D.W."/>
            <person name="Rama T."/>
        </authorList>
    </citation>
    <scope>NUCLEOTIDE SEQUENCE</scope>
    <source>
        <strain evidence="4">TRa018bII</strain>
    </source>
</reference>
<accession>A0A9P7YAL6</accession>
<keyword evidence="1" id="KW-0862">Zinc</keyword>
<keyword evidence="1" id="KW-0479">Metal-binding</keyword>
<gene>
    <name evidence="4" type="ORF">BJ875DRAFT_523146</name>
</gene>
<protein>
    <recommendedName>
        <fullName evidence="3">C2H2-type domain-containing protein</fullName>
    </recommendedName>
</protein>
<evidence type="ECO:0000259" key="3">
    <source>
        <dbReference type="PROSITE" id="PS50157"/>
    </source>
</evidence>
<dbReference type="AlphaFoldDB" id="A0A9P7YAL6"/>
<dbReference type="Proteomes" id="UP000824998">
    <property type="component" value="Unassembled WGS sequence"/>
</dbReference>
<dbReference type="OrthoDB" id="4226558at2759"/>
<proteinExistence type="predicted"/>